<dbReference type="SMART" id="SM00248">
    <property type="entry name" value="ANK"/>
    <property type="match status" value="6"/>
</dbReference>
<dbReference type="Pfam" id="PF13637">
    <property type="entry name" value="Ank_4"/>
    <property type="match status" value="1"/>
</dbReference>
<feature type="repeat" description="ANK" evidence="3">
    <location>
        <begin position="338"/>
        <end position="370"/>
    </location>
</feature>
<dbReference type="Gene3D" id="1.25.40.20">
    <property type="entry name" value="Ankyrin repeat-containing domain"/>
    <property type="match status" value="3"/>
</dbReference>
<keyword evidence="1" id="KW-0677">Repeat</keyword>
<evidence type="ECO:0000313" key="5">
    <source>
        <dbReference type="EMBL" id="VDI58982.1"/>
    </source>
</evidence>
<dbReference type="InterPro" id="IPR002110">
    <property type="entry name" value="Ankyrin_rpt"/>
</dbReference>
<dbReference type="Proteomes" id="UP000596742">
    <property type="component" value="Unassembled WGS sequence"/>
</dbReference>
<dbReference type="InterPro" id="IPR041249">
    <property type="entry name" value="HEPN_DZIP3"/>
</dbReference>
<keyword evidence="6" id="KW-1185">Reference proteome</keyword>
<dbReference type="Pfam" id="PF13857">
    <property type="entry name" value="Ank_5"/>
    <property type="match status" value="1"/>
</dbReference>
<evidence type="ECO:0000313" key="6">
    <source>
        <dbReference type="Proteomes" id="UP000596742"/>
    </source>
</evidence>
<dbReference type="PANTHER" id="PTHR24201">
    <property type="entry name" value="ANK_REP_REGION DOMAIN-CONTAINING PROTEIN"/>
    <property type="match status" value="1"/>
</dbReference>
<name>A0A8B6G5L5_MYTGA</name>
<evidence type="ECO:0000256" key="2">
    <source>
        <dbReference type="ARBA" id="ARBA00023043"/>
    </source>
</evidence>
<feature type="repeat" description="ANK" evidence="3">
    <location>
        <begin position="239"/>
        <end position="271"/>
    </location>
</feature>
<accession>A0A8B6G5L5</accession>
<dbReference type="SUPFAM" id="SSF48403">
    <property type="entry name" value="Ankyrin repeat"/>
    <property type="match status" value="1"/>
</dbReference>
<dbReference type="OrthoDB" id="20872at2759"/>
<dbReference type="Pfam" id="PF12796">
    <property type="entry name" value="Ank_2"/>
    <property type="match status" value="1"/>
</dbReference>
<feature type="domain" description="DZIP3-like HEPN" evidence="4">
    <location>
        <begin position="39"/>
        <end position="170"/>
    </location>
</feature>
<comment type="caution">
    <text evidence="5">The sequence shown here is derived from an EMBL/GenBank/DDBJ whole genome shotgun (WGS) entry which is preliminary data.</text>
</comment>
<organism evidence="5 6">
    <name type="scientific">Mytilus galloprovincialis</name>
    <name type="common">Mediterranean mussel</name>
    <dbReference type="NCBI Taxonomy" id="29158"/>
    <lineage>
        <taxon>Eukaryota</taxon>
        <taxon>Metazoa</taxon>
        <taxon>Spiralia</taxon>
        <taxon>Lophotrochozoa</taxon>
        <taxon>Mollusca</taxon>
        <taxon>Bivalvia</taxon>
        <taxon>Autobranchia</taxon>
        <taxon>Pteriomorphia</taxon>
        <taxon>Mytilida</taxon>
        <taxon>Mytiloidea</taxon>
        <taxon>Mytilidae</taxon>
        <taxon>Mytilinae</taxon>
        <taxon>Mytilus</taxon>
    </lineage>
</organism>
<evidence type="ECO:0000256" key="1">
    <source>
        <dbReference type="ARBA" id="ARBA00022737"/>
    </source>
</evidence>
<reference evidence="5" key="1">
    <citation type="submission" date="2018-11" db="EMBL/GenBank/DDBJ databases">
        <authorList>
            <person name="Alioto T."/>
            <person name="Alioto T."/>
        </authorList>
    </citation>
    <scope>NUCLEOTIDE SEQUENCE</scope>
</reference>
<dbReference type="InterPro" id="IPR050776">
    <property type="entry name" value="Ank_Repeat/CDKN_Inhibitor"/>
</dbReference>
<proteinExistence type="predicted"/>
<gene>
    <name evidence="5" type="ORF">MGAL_10B078757</name>
</gene>
<dbReference type="EMBL" id="UYJE01007899">
    <property type="protein sequence ID" value="VDI58982.1"/>
    <property type="molecule type" value="Genomic_DNA"/>
</dbReference>
<sequence>MASRHLGSKEDKNFLKLIFHLKNPSRLAVKFVFDKEFCPKKLHNEIKSRWVKVGELRDKNIITASQWTSLKSPNLQSDDLDITLMLCLLTNLADLTVDDRLPYVNIIDCSNETAMSTIRFYRNKLTHLPNSSVSDVMFNETINALNKAVVKLNPALGKDCDLIRNGSFDEHLGTAMHELCSVGNCELVHSLIQKGLPVNEVNEYGYTPLHLASKEGHTNIVELLLSHGATAVVNNGQITESRSLHFASNNGHTDIVRILLQQGADVHLGNINKSRPIHLATHENRIDIVGILIENGANVNDINKYGSVPLHLASFNNLTEMAELLIKNGADVNKAKLDKRTPLHVACRYGNWEIVSLLCKYKALVNLPDKCGRTPLSYAEENKFEQIISILQTIDHS</sequence>
<evidence type="ECO:0000256" key="3">
    <source>
        <dbReference type="PROSITE-ProRule" id="PRU00023"/>
    </source>
</evidence>
<dbReference type="InterPro" id="IPR036770">
    <property type="entry name" value="Ankyrin_rpt-contain_sf"/>
</dbReference>
<feature type="repeat" description="ANK" evidence="3">
    <location>
        <begin position="204"/>
        <end position="236"/>
    </location>
</feature>
<dbReference type="PRINTS" id="PR01415">
    <property type="entry name" value="ANKYRIN"/>
</dbReference>
<dbReference type="PROSITE" id="PS50088">
    <property type="entry name" value="ANK_REPEAT"/>
    <property type="match status" value="5"/>
</dbReference>
<protein>
    <recommendedName>
        <fullName evidence="4">DZIP3-like HEPN domain-containing protein</fullName>
    </recommendedName>
</protein>
<evidence type="ECO:0000259" key="4">
    <source>
        <dbReference type="Pfam" id="PF18738"/>
    </source>
</evidence>
<dbReference type="PROSITE" id="PS50297">
    <property type="entry name" value="ANK_REP_REGION"/>
    <property type="match status" value="5"/>
</dbReference>
<feature type="repeat" description="ANK" evidence="3">
    <location>
        <begin position="305"/>
        <end position="337"/>
    </location>
</feature>
<keyword evidence="2 3" id="KW-0040">ANK repeat</keyword>
<dbReference type="AlphaFoldDB" id="A0A8B6G5L5"/>
<dbReference type="Pfam" id="PF18738">
    <property type="entry name" value="HEPN_DZIP3"/>
    <property type="match status" value="1"/>
</dbReference>
<feature type="repeat" description="ANK" evidence="3">
    <location>
        <begin position="272"/>
        <end position="304"/>
    </location>
</feature>